<dbReference type="SUPFAM" id="SSF48452">
    <property type="entry name" value="TPR-like"/>
    <property type="match status" value="1"/>
</dbReference>
<feature type="region of interest" description="Disordered" evidence="1">
    <location>
        <begin position="1145"/>
        <end position="1164"/>
    </location>
</feature>
<reference evidence="4" key="1">
    <citation type="journal article" date="2015" name="PLoS Genet.">
        <title>Genome Sequence and Transcriptome Analyses of Chrysochromulina tobin: Metabolic Tools for Enhanced Algal Fitness in the Prominent Order Prymnesiales (Haptophyceae).</title>
        <authorList>
            <person name="Hovde B.T."/>
            <person name="Deodato C.R."/>
            <person name="Hunsperger H.M."/>
            <person name="Ryken S.A."/>
            <person name="Yost W."/>
            <person name="Jha R.K."/>
            <person name="Patterson J."/>
            <person name="Monnat R.J. Jr."/>
            <person name="Barlow S.B."/>
            <person name="Starkenburg S.R."/>
            <person name="Cattolico R.A."/>
        </authorList>
    </citation>
    <scope>NUCLEOTIDE SEQUENCE</scope>
    <source>
        <strain evidence="4">CCMP291</strain>
    </source>
</reference>
<comment type="caution">
    <text evidence="3">The sequence shown here is derived from an EMBL/GenBank/DDBJ whole genome shotgun (WGS) entry which is preliminary data.</text>
</comment>
<keyword evidence="2" id="KW-0472">Membrane</keyword>
<evidence type="ECO:0000313" key="4">
    <source>
        <dbReference type="Proteomes" id="UP000037460"/>
    </source>
</evidence>
<gene>
    <name evidence="3" type="ORF">Ctob_010109</name>
</gene>
<feature type="compositionally biased region" description="Basic and acidic residues" evidence="1">
    <location>
        <begin position="499"/>
        <end position="551"/>
    </location>
</feature>
<name>A0A0M0K372_9EUKA</name>
<dbReference type="EMBL" id="JWZX01001674">
    <property type="protein sequence ID" value="KOO32838.1"/>
    <property type="molecule type" value="Genomic_DNA"/>
</dbReference>
<feature type="transmembrane region" description="Helical" evidence="2">
    <location>
        <begin position="409"/>
        <end position="430"/>
    </location>
</feature>
<keyword evidence="2" id="KW-0812">Transmembrane</keyword>
<sequence>MGGVGKTQLATEYCYRSFAAASQLDERPSAAAQRYGLVAWLRAESAEALAADLRSLANDSGIGVQGMRNDEVVSEVRARLYRTHTNWLLVFDNVTSASFIGEQGLLPRGCMGTGHVLITSRTYDEARGLCSNLSSVLQLGCFSTTESLALLRGAGGEHLGVDDLLDLAEQNGEELMEMRGLRGSMTELELEGLRGERGDQGGREPLPNEKQPTMTAGMLAAAKLGHLPLALALAAAYMRACDVSCADYFRRLSSGEYPTALGMSSPRRRRPNGGELLQGYEQGVAESFELSLAQLDEPMASSSGGAAALGTSEIRRRSLSGEFIHGSSARSQRIGAVSTRQVLDVLSFCASEGIPKAFVTAVVLGTAACEEVPPPVVPPPVEERGSSGLEAEGKAMAKEVRPAAQPSTWTGVAVACGVLSISAAVLAAAAPQRRRRAALVISALAAGLAAAAATACSTARAAADATEATTADATEAVASAVGQIAATPHAAASSAQGSTKEREVDRDSFDGDSTAKDSTAKDSTAKDSFDGDSTAKDSTAKDSTAKDSFDDVQRLPAHTAFPTAPSCPMAAHPLLLPADTEVFDGMNAEGEAQAVADRAWLRLKRFSLLTVREVHGERTGCLHRLLTKSLRAHMQPLQSARVLATCTWALERHWAFDAADTSTWSNSTTGTIEHVQAVGRHCLELLHQAAADAESGASSSSFAKSDPGAFGAEGSAASVEYHALLAALQLRVSALLTRGALCMSMALSRFDQAHKALDAARAILDAQLPGERPPRREGYDERLSVRALTLSTAGKVARYCGQLVEAEALLHEALDIWRACGERAGAAATLHELGVVRLRRADWAAATTLLQQSLDMKRELRAALPAAGSQASAHVGALKRSAHTRQAEYSYEEAATLHQLAVASIVRAELLSMRAAAADDAPTRERHLRTILSLADELARLAKAEAETEAEAEAEAEAAMAAEAETEASLCDASLEFVSELREAAAGLGPAPAFVCRAFKACDVLRFRIRAEGVALTDLQAEEAYKSRAAQISQGDYMLSDKALAKLQATFGELTIDAFASGATAQLPRFWAAEAVDGAEGTDAFAQRWTGEHLLVHAPVSLLPDVIEKLEREQAASAVVVCPYWTGAPWPRHELAGSRVPCHGKERGIGDPRSPDTDSFVSFI</sequence>
<dbReference type="Gene3D" id="1.25.40.10">
    <property type="entry name" value="Tetratricopeptide repeat domain"/>
    <property type="match status" value="1"/>
</dbReference>
<keyword evidence="2" id="KW-1133">Transmembrane helix</keyword>
<protein>
    <submittedName>
        <fullName evidence="3">Tpr repeat-containing protein</fullName>
    </submittedName>
</protein>
<dbReference type="OrthoDB" id="6161812at2759"/>
<dbReference type="InterPro" id="IPR027417">
    <property type="entry name" value="P-loop_NTPase"/>
</dbReference>
<dbReference type="Gene3D" id="3.40.50.300">
    <property type="entry name" value="P-loop containing nucleotide triphosphate hydrolases"/>
    <property type="match status" value="1"/>
</dbReference>
<dbReference type="AlphaFoldDB" id="A0A0M0K372"/>
<feature type="transmembrane region" description="Helical" evidence="2">
    <location>
        <begin position="437"/>
        <end position="455"/>
    </location>
</feature>
<accession>A0A0M0K372</accession>
<evidence type="ECO:0000256" key="1">
    <source>
        <dbReference type="SAM" id="MobiDB-lite"/>
    </source>
</evidence>
<feature type="compositionally biased region" description="Basic and acidic residues" evidence="1">
    <location>
        <begin position="1145"/>
        <end position="1156"/>
    </location>
</feature>
<proteinExistence type="predicted"/>
<dbReference type="Pfam" id="PF13424">
    <property type="entry name" value="TPR_12"/>
    <property type="match status" value="1"/>
</dbReference>
<evidence type="ECO:0000313" key="3">
    <source>
        <dbReference type="EMBL" id="KOO32838.1"/>
    </source>
</evidence>
<evidence type="ECO:0000256" key="2">
    <source>
        <dbReference type="SAM" id="Phobius"/>
    </source>
</evidence>
<dbReference type="Proteomes" id="UP000037460">
    <property type="component" value="Unassembled WGS sequence"/>
</dbReference>
<dbReference type="InterPro" id="IPR011990">
    <property type="entry name" value="TPR-like_helical_dom_sf"/>
</dbReference>
<dbReference type="SUPFAM" id="SSF52540">
    <property type="entry name" value="P-loop containing nucleoside triphosphate hydrolases"/>
    <property type="match status" value="1"/>
</dbReference>
<feature type="region of interest" description="Disordered" evidence="1">
    <location>
        <begin position="488"/>
        <end position="551"/>
    </location>
</feature>
<organism evidence="3 4">
    <name type="scientific">Chrysochromulina tobinii</name>
    <dbReference type="NCBI Taxonomy" id="1460289"/>
    <lineage>
        <taxon>Eukaryota</taxon>
        <taxon>Haptista</taxon>
        <taxon>Haptophyta</taxon>
        <taxon>Prymnesiophyceae</taxon>
        <taxon>Prymnesiales</taxon>
        <taxon>Chrysochromulinaceae</taxon>
        <taxon>Chrysochromulina</taxon>
    </lineage>
</organism>
<keyword evidence="4" id="KW-1185">Reference proteome</keyword>